<evidence type="ECO:0000313" key="2">
    <source>
        <dbReference type="Proteomes" id="UP000317977"/>
    </source>
</evidence>
<dbReference type="OrthoDB" id="276004at2"/>
<organism evidence="1 2">
    <name type="scientific">Rubripirellula reticaptiva</name>
    <dbReference type="NCBI Taxonomy" id="2528013"/>
    <lineage>
        <taxon>Bacteria</taxon>
        <taxon>Pseudomonadati</taxon>
        <taxon>Planctomycetota</taxon>
        <taxon>Planctomycetia</taxon>
        <taxon>Pirellulales</taxon>
        <taxon>Pirellulaceae</taxon>
        <taxon>Rubripirellula</taxon>
    </lineage>
</organism>
<evidence type="ECO:0008006" key="3">
    <source>
        <dbReference type="Google" id="ProtNLM"/>
    </source>
</evidence>
<proteinExistence type="predicted"/>
<protein>
    <recommendedName>
        <fullName evidence="3">Hemerythrin-like domain-containing protein</fullName>
    </recommendedName>
</protein>
<dbReference type="RefSeq" id="WP_146536952.1">
    <property type="nucleotide sequence ID" value="NZ_SJPX01000006.1"/>
</dbReference>
<comment type="caution">
    <text evidence="1">The sequence shown here is derived from an EMBL/GenBank/DDBJ whole genome shotgun (WGS) entry which is preliminary data.</text>
</comment>
<evidence type="ECO:0000313" key="1">
    <source>
        <dbReference type="EMBL" id="TWU46415.1"/>
    </source>
</evidence>
<dbReference type="EMBL" id="SJPX01000006">
    <property type="protein sequence ID" value="TWU46415.1"/>
    <property type="molecule type" value="Genomic_DNA"/>
</dbReference>
<gene>
    <name evidence="1" type="ORF">Poly59_53570</name>
</gene>
<keyword evidence="2" id="KW-1185">Reference proteome</keyword>
<dbReference type="AlphaFoldDB" id="A0A5C6ED55"/>
<reference evidence="1 2" key="1">
    <citation type="submission" date="2019-02" db="EMBL/GenBank/DDBJ databases">
        <title>Deep-cultivation of Planctomycetes and their phenomic and genomic characterization uncovers novel biology.</title>
        <authorList>
            <person name="Wiegand S."/>
            <person name="Jogler M."/>
            <person name="Boedeker C."/>
            <person name="Pinto D."/>
            <person name="Vollmers J."/>
            <person name="Rivas-Marin E."/>
            <person name="Kohn T."/>
            <person name="Peeters S.H."/>
            <person name="Heuer A."/>
            <person name="Rast P."/>
            <person name="Oberbeckmann S."/>
            <person name="Bunk B."/>
            <person name="Jeske O."/>
            <person name="Meyerdierks A."/>
            <person name="Storesund J.E."/>
            <person name="Kallscheuer N."/>
            <person name="Luecker S."/>
            <person name="Lage O.M."/>
            <person name="Pohl T."/>
            <person name="Merkel B.J."/>
            <person name="Hornburger P."/>
            <person name="Mueller R.-W."/>
            <person name="Bruemmer F."/>
            <person name="Labrenz M."/>
            <person name="Spormann A.M."/>
            <person name="Op Den Camp H."/>
            <person name="Overmann J."/>
            <person name="Amann R."/>
            <person name="Jetten M.S.M."/>
            <person name="Mascher T."/>
            <person name="Medema M.H."/>
            <person name="Devos D.P."/>
            <person name="Kaster A.-K."/>
            <person name="Ovreas L."/>
            <person name="Rohde M."/>
            <person name="Galperin M.Y."/>
            <person name="Jogler C."/>
        </authorList>
    </citation>
    <scope>NUCLEOTIDE SEQUENCE [LARGE SCALE GENOMIC DNA]</scope>
    <source>
        <strain evidence="1 2">Poly59</strain>
    </source>
</reference>
<name>A0A5C6ED55_9BACT</name>
<accession>A0A5C6ED55</accession>
<dbReference type="Proteomes" id="UP000317977">
    <property type="component" value="Unassembled WGS sequence"/>
</dbReference>
<sequence length="157" mass="18082">MAVISTATAKTVNPAFLQEIKDSNPDLWTVAENLRRAYRADGEPTEVLRRLTRLLNDLRDALSLQFSLEESYGYIAVPEPHNEAFSDLAIKVAAEHGTLYLMISDLAEQAEELQYRGVQNDHLCRLIEQTRQFDRLWCEHERLEADMIDQSFDSINR</sequence>